<feature type="domain" description="EAL" evidence="11">
    <location>
        <begin position="255"/>
        <end position="507"/>
    </location>
</feature>
<proteinExistence type="predicted"/>
<dbReference type="EC" id="3.1.4.52" evidence="2"/>
<dbReference type="PANTHER" id="PTHR33121">
    <property type="entry name" value="CYCLIC DI-GMP PHOSPHODIESTERASE PDEF"/>
    <property type="match status" value="1"/>
</dbReference>
<evidence type="ECO:0000256" key="8">
    <source>
        <dbReference type="ARBA" id="ARBA00023136"/>
    </source>
</evidence>
<evidence type="ECO:0000256" key="6">
    <source>
        <dbReference type="ARBA" id="ARBA00022801"/>
    </source>
</evidence>
<evidence type="ECO:0000313" key="12">
    <source>
        <dbReference type="EMBL" id="MDI4668682.1"/>
    </source>
</evidence>
<keyword evidence="8 10" id="KW-0472">Membrane</keyword>
<gene>
    <name evidence="12" type="ORF">MKZ47_06150</name>
</gene>
<feature type="transmembrane region" description="Helical" evidence="10">
    <location>
        <begin position="227"/>
        <end position="248"/>
    </location>
</feature>
<keyword evidence="4" id="KW-0973">c-di-GMP</keyword>
<keyword evidence="6" id="KW-0378">Hydrolase</keyword>
<reference evidence="12 13" key="1">
    <citation type="submission" date="2022-02" db="EMBL/GenBank/DDBJ databases">
        <title>Genome analysis of Beneficial Microorganisms for Coral consortium from Pocillopora damicornis.</title>
        <authorList>
            <person name="Rosado P.M."/>
            <person name="Cardoso P.M."/>
            <person name="Rosado J.G."/>
            <person name="Schultz J."/>
            <person name="Rocha U."/>
            <person name="Costa T.K."/>
            <person name="Peixoto R.S."/>
        </authorList>
    </citation>
    <scope>NUCLEOTIDE SEQUENCE [LARGE SCALE GENOMIC DNA]</scope>
    <source>
        <strain evidence="12 13">BMC5</strain>
    </source>
</reference>
<dbReference type="SMART" id="SM00052">
    <property type="entry name" value="EAL"/>
    <property type="match status" value="1"/>
</dbReference>
<feature type="transmembrane region" description="Helical" evidence="10">
    <location>
        <begin position="12"/>
        <end position="33"/>
    </location>
</feature>
<evidence type="ECO:0000256" key="3">
    <source>
        <dbReference type="ARBA" id="ARBA00022475"/>
    </source>
</evidence>
<dbReference type="InterPro" id="IPR024744">
    <property type="entry name" value="CSS-motif_dom"/>
</dbReference>
<evidence type="ECO:0000313" key="13">
    <source>
        <dbReference type="Proteomes" id="UP001156974"/>
    </source>
</evidence>
<keyword evidence="7 10" id="KW-1133">Transmembrane helix</keyword>
<evidence type="ECO:0000256" key="5">
    <source>
        <dbReference type="ARBA" id="ARBA00022692"/>
    </source>
</evidence>
<protein>
    <recommendedName>
        <fullName evidence="2">cyclic-guanylate-specific phosphodiesterase</fullName>
        <ecNumber evidence="2">3.1.4.52</ecNumber>
    </recommendedName>
</protein>
<dbReference type="InterPro" id="IPR001633">
    <property type="entry name" value="EAL_dom"/>
</dbReference>
<dbReference type="CDD" id="cd01948">
    <property type="entry name" value="EAL"/>
    <property type="match status" value="1"/>
</dbReference>
<dbReference type="PROSITE" id="PS50883">
    <property type="entry name" value="EAL"/>
    <property type="match status" value="1"/>
</dbReference>
<sequence length="512" mass="58811">MQGRTPNFNKLPLIVCLLMFFLTCVFHVSVSYFQVRHQKQFSNVLLNKAEHISADISSAINAASQISFRQCNTQTINKLRVILANYEYVHDLGLIRKGKVKCTANWGKLDNTTLLTQQLYNSSSGYDFAAEVAGVFPVETKYDVTKRDDIIAFTVNKPFKHIDELNKHFSFKIISKNKEYVFHHYESQYQFNSKTFLPTQQVETCSTQFSYCVVTENNRPGILYFPLYISVLIICMLGLISFLIAYSLSSYFDKQNSMEFRLRSAIKNAQLYLEYQPIIDVKTNKIIGVESLVRWKDEIHGQVSPELFLGVAEQLSLYPMLAYECAMKALKELAPIMKTDHGFSVAINVNAYEIENPEFLDYLHQLCSKYELRNEQVKIEITERIGLPLTLLACFALKAKKYGFKIALDDFGTGVSNLVWLTEINFDVIKIDKVFTQSITDGVKQKMILAIMSLVSELNRTVIFEGVETEDEYNFIESHNEDYQIQGWYFYKSLSLQDLQNALVGNDNAQTL</sequence>
<dbReference type="Pfam" id="PF00563">
    <property type="entry name" value="EAL"/>
    <property type="match status" value="1"/>
</dbReference>
<dbReference type="Proteomes" id="UP001156974">
    <property type="component" value="Unassembled WGS sequence"/>
</dbReference>
<evidence type="ECO:0000256" key="4">
    <source>
        <dbReference type="ARBA" id="ARBA00022636"/>
    </source>
</evidence>
<dbReference type="InterPro" id="IPR050706">
    <property type="entry name" value="Cyclic-di-GMP_PDE-like"/>
</dbReference>
<evidence type="ECO:0000256" key="2">
    <source>
        <dbReference type="ARBA" id="ARBA00012282"/>
    </source>
</evidence>
<comment type="caution">
    <text evidence="12">The sequence shown here is derived from an EMBL/GenBank/DDBJ whole genome shotgun (WGS) entry which is preliminary data.</text>
</comment>
<dbReference type="EMBL" id="JAKUMG010000002">
    <property type="protein sequence ID" value="MDI4668682.1"/>
    <property type="molecule type" value="Genomic_DNA"/>
</dbReference>
<name>A0ABT6TYI9_9GAMM</name>
<dbReference type="InterPro" id="IPR035919">
    <property type="entry name" value="EAL_sf"/>
</dbReference>
<keyword evidence="5 10" id="KW-0812">Transmembrane</keyword>
<evidence type="ECO:0000256" key="1">
    <source>
        <dbReference type="ARBA" id="ARBA00004651"/>
    </source>
</evidence>
<organism evidence="12 13">
    <name type="scientific">Pseudoalteromonas shioyasakiensis</name>
    <dbReference type="NCBI Taxonomy" id="1190813"/>
    <lineage>
        <taxon>Bacteria</taxon>
        <taxon>Pseudomonadati</taxon>
        <taxon>Pseudomonadota</taxon>
        <taxon>Gammaproteobacteria</taxon>
        <taxon>Alteromonadales</taxon>
        <taxon>Pseudoalteromonadaceae</taxon>
        <taxon>Pseudoalteromonas</taxon>
    </lineage>
</organism>
<comment type="subcellular location">
    <subcellularLocation>
        <location evidence="1">Cell membrane</location>
        <topology evidence="1">Multi-pass membrane protein</topology>
    </subcellularLocation>
</comment>
<dbReference type="PANTHER" id="PTHR33121:SF79">
    <property type="entry name" value="CYCLIC DI-GMP PHOSPHODIESTERASE PDED-RELATED"/>
    <property type="match status" value="1"/>
</dbReference>
<evidence type="ECO:0000259" key="11">
    <source>
        <dbReference type="PROSITE" id="PS50883"/>
    </source>
</evidence>
<keyword evidence="3" id="KW-1003">Cell membrane</keyword>
<dbReference type="Pfam" id="PF12792">
    <property type="entry name" value="CSS-motif"/>
    <property type="match status" value="1"/>
</dbReference>
<dbReference type="Gene3D" id="3.20.20.450">
    <property type="entry name" value="EAL domain"/>
    <property type="match status" value="1"/>
</dbReference>
<evidence type="ECO:0000256" key="9">
    <source>
        <dbReference type="ARBA" id="ARBA00034290"/>
    </source>
</evidence>
<evidence type="ECO:0000256" key="7">
    <source>
        <dbReference type="ARBA" id="ARBA00022989"/>
    </source>
</evidence>
<accession>A0ABT6TYI9</accession>
<dbReference type="RefSeq" id="WP_175081523.1">
    <property type="nucleotide sequence ID" value="NZ_JAKUMG010000002.1"/>
</dbReference>
<dbReference type="SUPFAM" id="SSF141868">
    <property type="entry name" value="EAL domain-like"/>
    <property type="match status" value="1"/>
</dbReference>
<comment type="catalytic activity">
    <reaction evidence="9">
        <text>3',3'-c-di-GMP + H2O = 5'-phosphoguanylyl(3'-&gt;5')guanosine + H(+)</text>
        <dbReference type="Rhea" id="RHEA:24902"/>
        <dbReference type="ChEBI" id="CHEBI:15377"/>
        <dbReference type="ChEBI" id="CHEBI:15378"/>
        <dbReference type="ChEBI" id="CHEBI:58754"/>
        <dbReference type="ChEBI" id="CHEBI:58805"/>
        <dbReference type="EC" id="3.1.4.52"/>
    </reaction>
</comment>
<evidence type="ECO:0000256" key="10">
    <source>
        <dbReference type="SAM" id="Phobius"/>
    </source>
</evidence>
<keyword evidence="13" id="KW-1185">Reference proteome</keyword>